<gene>
    <name evidence="1" type="ORF">ONZ43_g7343</name>
</gene>
<accession>A0ACC2HRF4</accession>
<evidence type="ECO:0000313" key="1">
    <source>
        <dbReference type="EMBL" id="KAJ8105651.1"/>
    </source>
</evidence>
<proteinExistence type="predicted"/>
<sequence length="303" mass="33935">MAMINSSAWNGQDQNMSPTGDDDFQQFFDIGMSNSDSMQFDFQPFNTQSGAAMIQHDHRDPVDTPMSDADVSSIVAQNNMGAHNQVPAMTSAPGHPAVLSQILPHQQTPDDAISEIDAQIHFLRHQRLQQQQRQLEEQQRRLQEQQAALYAQQQQQQQQQRSIVPPTPQSLEMQAATQFFASQDQAHSSRMFDGYQQIKEQQDMAFTPLVSPAVTPLDAHFPVEHQFMMPNGYFSPITSPALYAQSDPALFYDPRHSGHTSQTTNSPAAMEVESPSASTAADNLSKETRKSNVPRRKAKPQRQ</sequence>
<name>A0ACC2HRF4_9PEZI</name>
<protein>
    <submittedName>
        <fullName evidence="1">Uncharacterized protein</fullName>
    </submittedName>
</protein>
<keyword evidence="2" id="KW-1185">Reference proteome</keyword>
<evidence type="ECO:0000313" key="2">
    <source>
        <dbReference type="Proteomes" id="UP001153334"/>
    </source>
</evidence>
<dbReference type="Proteomes" id="UP001153334">
    <property type="component" value="Unassembled WGS sequence"/>
</dbReference>
<organism evidence="1 2">
    <name type="scientific">Nemania bipapillata</name>
    <dbReference type="NCBI Taxonomy" id="110536"/>
    <lineage>
        <taxon>Eukaryota</taxon>
        <taxon>Fungi</taxon>
        <taxon>Dikarya</taxon>
        <taxon>Ascomycota</taxon>
        <taxon>Pezizomycotina</taxon>
        <taxon>Sordariomycetes</taxon>
        <taxon>Xylariomycetidae</taxon>
        <taxon>Xylariales</taxon>
        <taxon>Xylariaceae</taxon>
        <taxon>Nemania</taxon>
    </lineage>
</organism>
<reference evidence="1" key="1">
    <citation type="submission" date="2022-11" db="EMBL/GenBank/DDBJ databases">
        <title>Genome Sequence of Nemania bipapillata.</title>
        <authorList>
            <person name="Buettner E."/>
        </authorList>
    </citation>
    <scope>NUCLEOTIDE SEQUENCE</scope>
    <source>
        <strain evidence="1">CP14</strain>
    </source>
</reference>
<comment type="caution">
    <text evidence="1">The sequence shown here is derived from an EMBL/GenBank/DDBJ whole genome shotgun (WGS) entry which is preliminary data.</text>
</comment>
<dbReference type="EMBL" id="JAPESX010003128">
    <property type="protein sequence ID" value="KAJ8105651.1"/>
    <property type="molecule type" value="Genomic_DNA"/>
</dbReference>